<evidence type="ECO:0000259" key="13">
    <source>
        <dbReference type="PROSITE" id="PS01033"/>
    </source>
</evidence>
<comment type="catalytic activity">
    <reaction evidence="10">
        <text>2 nitric oxide + NADH + 2 O2 = 2 nitrate + NAD(+) + H(+)</text>
        <dbReference type="Rhea" id="RHEA:19469"/>
        <dbReference type="ChEBI" id="CHEBI:15378"/>
        <dbReference type="ChEBI" id="CHEBI:15379"/>
        <dbReference type="ChEBI" id="CHEBI:16480"/>
        <dbReference type="ChEBI" id="CHEBI:17632"/>
        <dbReference type="ChEBI" id="CHEBI:57540"/>
        <dbReference type="ChEBI" id="CHEBI:57945"/>
        <dbReference type="EC" id="1.14.12.17"/>
    </reaction>
</comment>
<evidence type="ECO:0000256" key="7">
    <source>
        <dbReference type="ARBA" id="ARBA00022857"/>
    </source>
</evidence>
<dbReference type="EMBL" id="ADMG01000020">
    <property type="protein sequence ID" value="EKB31569.1"/>
    <property type="molecule type" value="Genomic_DNA"/>
</dbReference>
<keyword evidence="7" id="KW-0521">NADP</keyword>
<keyword evidence="5 12" id="KW-0561">Oxygen transport</keyword>
<keyword evidence="12" id="KW-0813">Transport</keyword>
<feature type="domain" description="Globin" evidence="13">
    <location>
        <begin position="1"/>
        <end position="94"/>
    </location>
</feature>
<comment type="similarity">
    <text evidence="2">In the C-terminal section; belongs to the flavoprotein pyridine nucleotide cytochrome reductase family.</text>
</comment>
<dbReference type="AlphaFoldDB" id="K1KIG7"/>
<dbReference type="eggNOG" id="COG1017">
    <property type="taxonomic scope" value="Bacteria"/>
</dbReference>
<dbReference type="Gene3D" id="1.10.490.10">
    <property type="entry name" value="Globins"/>
    <property type="match status" value="1"/>
</dbReference>
<dbReference type="Gene3D" id="3.40.50.80">
    <property type="entry name" value="Nucleotide-binding domain of ferredoxin-NADP reductase (FNR) module"/>
    <property type="match status" value="1"/>
</dbReference>
<protein>
    <recommendedName>
        <fullName evidence="3">nitric oxide dioxygenase</fullName>
        <ecNumber evidence="3">1.14.12.17</ecNumber>
    </recommendedName>
</protein>
<dbReference type="PROSITE" id="PS51384">
    <property type="entry name" value="FAD_FR"/>
    <property type="match status" value="1"/>
</dbReference>
<proteinExistence type="inferred from homology"/>
<evidence type="ECO:0000256" key="11">
    <source>
        <dbReference type="ARBA" id="ARBA00049433"/>
    </source>
</evidence>
<dbReference type="SUPFAM" id="SSF52343">
    <property type="entry name" value="Ferredoxin reductase-like, C-terminal NADP-linked domain"/>
    <property type="match status" value="1"/>
</dbReference>
<dbReference type="InterPro" id="IPR017927">
    <property type="entry name" value="FAD-bd_FR_type"/>
</dbReference>
<keyword evidence="8" id="KW-0408">Iron</keyword>
<dbReference type="GO" id="GO:0071500">
    <property type="term" value="P:cellular response to nitrosative stress"/>
    <property type="evidence" value="ECO:0007669"/>
    <property type="project" value="TreeGrafter"/>
</dbReference>
<dbReference type="SUPFAM" id="SSF46458">
    <property type="entry name" value="Globin-like"/>
    <property type="match status" value="1"/>
</dbReference>
<dbReference type="GO" id="GO:0008941">
    <property type="term" value="F:nitric oxide dioxygenase NAD(P)H activity"/>
    <property type="evidence" value="ECO:0007669"/>
    <property type="project" value="UniProtKB-EC"/>
</dbReference>
<evidence type="ECO:0000256" key="5">
    <source>
        <dbReference type="ARBA" id="ARBA00022621"/>
    </source>
</evidence>
<dbReference type="InterPro" id="IPR000971">
    <property type="entry name" value="Globin"/>
</dbReference>
<dbReference type="GO" id="GO:0046210">
    <property type="term" value="P:nitric oxide catabolic process"/>
    <property type="evidence" value="ECO:0007669"/>
    <property type="project" value="TreeGrafter"/>
</dbReference>
<comment type="catalytic activity">
    <reaction evidence="11">
        <text>2 nitric oxide + NADPH + 2 O2 = 2 nitrate + NADP(+) + H(+)</text>
        <dbReference type="Rhea" id="RHEA:19465"/>
        <dbReference type="ChEBI" id="CHEBI:15378"/>
        <dbReference type="ChEBI" id="CHEBI:15379"/>
        <dbReference type="ChEBI" id="CHEBI:16480"/>
        <dbReference type="ChEBI" id="CHEBI:17632"/>
        <dbReference type="ChEBI" id="CHEBI:57783"/>
        <dbReference type="ChEBI" id="CHEBI:58349"/>
        <dbReference type="EC" id="1.14.12.17"/>
    </reaction>
</comment>
<keyword evidence="4 12" id="KW-0349">Heme</keyword>
<dbReference type="PRINTS" id="PR00409">
    <property type="entry name" value="PHDIOXRDTASE"/>
</dbReference>
<evidence type="ECO:0000256" key="3">
    <source>
        <dbReference type="ARBA" id="ARBA00012229"/>
    </source>
</evidence>
<evidence type="ECO:0000256" key="12">
    <source>
        <dbReference type="RuleBase" id="RU000356"/>
    </source>
</evidence>
<dbReference type="GO" id="GO:0046872">
    <property type="term" value="F:metal ion binding"/>
    <property type="evidence" value="ECO:0007669"/>
    <property type="project" value="UniProtKB-KW"/>
</dbReference>
<comment type="caution">
    <text evidence="15">The sequence shown here is derived from an EMBL/GenBank/DDBJ whole genome shotgun (WGS) entry which is preliminary data.</text>
</comment>
<dbReference type="Proteomes" id="UP000005835">
    <property type="component" value="Unassembled WGS sequence"/>
</dbReference>
<dbReference type="STRING" id="742823.HMPREF9465_00837"/>
<dbReference type="InterPro" id="IPR009050">
    <property type="entry name" value="Globin-like_sf"/>
</dbReference>
<keyword evidence="9" id="KW-0520">NAD</keyword>
<dbReference type="GO" id="GO:0005344">
    <property type="term" value="F:oxygen carrier activity"/>
    <property type="evidence" value="ECO:0007669"/>
    <property type="project" value="UniProtKB-KW"/>
</dbReference>
<dbReference type="InterPro" id="IPR008333">
    <property type="entry name" value="Cbr1-like_FAD-bd_dom"/>
</dbReference>
<evidence type="ECO:0000256" key="8">
    <source>
        <dbReference type="ARBA" id="ARBA00023004"/>
    </source>
</evidence>
<dbReference type="eggNOG" id="COG1018">
    <property type="taxonomic scope" value="Bacteria"/>
</dbReference>
<dbReference type="EC" id="1.14.12.17" evidence="3"/>
<evidence type="ECO:0000256" key="9">
    <source>
        <dbReference type="ARBA" id="ARBA00023027"/>
    </source>
</evidence>
<dbReference type="HOGENOM" id="CLU_003827_12_0_4"/>
<dbReference type="Gene3D" id="2.40.30.10">
    <property type="entry name" value="Translation factors"/>
    <property type="match status" value="1"/>
</dbReference>
<accession>K1KIG7</accession>
<name>K1KIG7_9BURK</name>
<comment type="cofactor">
    <cofactor evidence="1">
        <name>heme b</name>
        <dbReference type="ChEBI" id="CHEBI:60344"/>
    </cofactor>
</comment>
<comment type="similarity">
    <text evidence="12">Belongs to the globin family.</text>
</comment>
<dbReference type="PANTHER" id="PTHR43396">
    <property type="entry name" value="FLAVOHEMOPROTEIN"/>
    <property type="match status" value="1"/>
</dbReference>
<dbReference type="Pfam" id="PF00042">
    <property type="entry name" value="Globin"/>
    <property type="match status" value="1"/>
</dbReference>
<dbReference type="PATRIC" id="fig|742823.3.peg.844"/>
<evidence type="ECO:0000256" key="4">
    <source>
        <dbReference type="ARBA" id="ARBA00022617"/>
    </source>
</evidence>
<dbReference type="InterPro" id="IPR017938">
    <property type="entry name" value="Riboflavin_synthase-like_b-brl"/>
</dbReference>
<dbReference type="GO" id="GO:0071949">
    <property type="term" value="F:FAD binding"/>
    <property type="evidence" value="ECO:0007669"/>
    <property type="project" value="TreeGrafter"/>
</dbReference>
<feature type="domain" description="FAD-binding FR-type" evidence="14">
    <location>
        <begin position="108"/>
        <end position="217"/>
    </location>
</feature>
<dbReference type="InterPro" id="IPR012292">
    <property type="entry name" value="Globin/Proto"/>
</dbReference>
<keyword evidence="16" id="KW-1185">Reference proteome</keyword>
<evidence type="ECO:0000256" key="2">
    <source>
        <dbReference type="ARBA" id="ARBA00006401"/>
    </source>
</evidence>
<organism evidence="15 16">
    <name type="scientific">Sutterella wadsworthensis 2_1_59BFAA</name>
    <dbReference type="NCBI Taxonomy" id="742823"/>
    <lineage>
        <taxon>Bacteria</taxon>
        <taxon>Pseudomonadati</taxon>
        <taxon>Pseudomonadota</taxon>
        <taxon>Betaproteobacteria</taxon>
        <taxon>Burkholderiales</taxon>
        <taxon>Sutterellaceae</taxon>
        <taxon>Sutterella</taxon>
    </lineage>
</organism>
<evidence type="ECO:0000313" key="16">
    <source>
        <dbReference type="Proteomes" id="UP000005835"/>
    </source>
</evidence>
<dbReference type="GO" id="GO:0020037">
    <property type="term" value="F:heme binding"/>
    <property type="evidence" value="ECO:0007669"/>
    <property type="project" value="InterPro"/>
</dbReference>
<dbReference type="PANTHER" id="PTHR43396:SF3">
    <property type="entry name" value="FLAVOHEMOPROTEIN"/>
    <property type="match status" value="1"/>
</dbReference>
<evidence type="ECO:0000313" key="15">
    <source>
        <dbReference type="EMBL" id="EKB31569.1"/>
    </source>
</evidence>
<evidence type="ECO:0000256" key="10">
    <source>
        <dbReference type="ARBA" id="ARBA00048649"/>
    </source>
</evidence>
<reference evidence="15 16" key="1">
    <citation type="submission" date="2012-05" db="EMBL/GenBank/DDBJ databases">
        <title>The Genome Sequence of Sutterella wadsworthensis 2_1_59BFAA.</title>
        <authorList>
            <consortium name="The Broad Institute Genome Sequencing Platform"/>
            <person name="Earl A."/>
            <person name="Ward D."/>
            <person name="Feldgarden M."/>
            <person name="Gevers D."/>
            <person name="Daigneault M."/>
            <person name="Strauss J."/>
            <person name="Allen-Vercoe E."/>
            <person name="Walker B."/>
            <person name="Young S.K."/>
            <person name="Zeng Q."/>
            <person name="Gargeya S."/>
            <person name="Fitzgerald M."/>
            <person name="Haas B."/>
            <person name="Abouelleil A."/>
            <person name="Alvarado L."/>
            <person name="Arachchi H.M."/>
            <person name="Berlin A.M."/>
            <person name="Chapman S.B."/>
            <person name="Goldberg J."/>
            <person name="Griggs A."/>
            <person name="Gujja S."/>
            <person name="Hansen M."/>
            <person name="Howarth C."/>
            <person name="Imamovic A."/>
            <person name="Larimer J."/>
            <person name="McCowen C."/>
            <person name="Montmayeur A."/>
            <person name="Murphy C."/>
            <person name="Neiman D."/>
            <person name="Pearson M."/>
            <person name="Priest M."/>
            <person name="Roberts A."/>
            <person name="Saif S."/>
            <person name="Shea T."/>
            <person name="Sisk P."/>
            <person name="Sykes S."/>
            <person name="Wortman J."/>
            <person name="Nusbaum C."/>
            <person name="Birren B."/>
        </authorList>
    </citation>
    <scope>NUCLEOTIDE SEQUENCE [LARGE SCALE GENOMIC DNA]</scope>
    <source>
        <strain evidence="15 16">2_1_59BFAA</strain>
    </source>
</reference>
<evidence type="ECO:0000256" key="1">
    <source>
        <dbReference type="ARBA" id="ARBA00001970"/>
    </source>
</evidence>
<dbReference type="GO" id="GO:0019825">
    <property type="term" value="F:oxygen binding"/>
    <property type="evidence" value="ECO:0007669"/>
    <property type="project" value="InterPro"/>
</dbReference>
<dbReference type="InterPro" id="IPR039261">
    <property type="entry name" value="FNR_nucleotide-bd"/>
</dbReference>
<gene>
    <name evidence="15" type="ORF">HMPREF9465_00837</name>
</gene>
<evidence type="ECO:0000256" key="6">
    <source>
        <dbReference type="ARBA" id="ARBA00022723"/>
    </source>
</evidence>
<evidence type="ECO:0000259" key="14">
    <source>
        <dbReference type="PROSITE" id="PS51384"/>
    </source>
</evidence>
<keyword evidence="6" id="KW-0479">Metal-binding</keyword>
<dbReference type="Pfam" id="PF00970">
    <property type="entry name" value="FAD_binding_6"/>
    <property type="match status" value="1"/>
</dbReference>
<dbReference type="SUPFAM" id="SSF63380">
    <property type="entry name" value="Riboflavin synthase domain-like"/>
    <property type="match status" value="1"/>
</dbReference>
<dbReference type="PROSITE" id="PS01033">
    <property type="entry name" value="GLOBIN"/>
    <property type="match status" value="1"/>
</dbReference>
<sequence>MTHQRTGSQPRALAHAVHAYATHIDDPSVLAGALRHTAMRHCSVGVRAEHYPIIGRHLIAAIREVLGEIATPSVIDAWSADYNQLAAMMIALEQDRYSSAAQAPGGWSCWRGFVLTDRHEETADAVSLTLGPANNGSVVQVRPGEYVSVRVYIPGENLVQPRQCTVTATNENSIRITVRRISARDSLPAGMVSNVLCDLAAGALVDLSAPTGGFRLPEGDAPLVFITAGIGVTPAAAMLRSVDEIESRISGHEGRHLILRTTADHGRPSAEDFAALVTDNADYLLCGPAGFMKAAAEALRAAGVLSARIRTEKFGTGEPKL</sequence>